<name>A0A5D4SWV9_9BACI</name>
<proteinExistence type="predicted"/>
<reference evidence="2 3" key="1">
    <citation type="submission" date="2019-08" db="EMBL/GenBank/DDBJ databases">
        <title>Bacillus genomes from the desert of Cuatro Cienegas, Coahuila.</title>
        <authorList>
            <person name="Olmedo-Alvarez G."/>
        </authorList>
    </citation>
    <scope>NUCLEOTIDE SEQUENCE [LARGE SCALE GENOMIC DNA]</scope>
    <source>
        <strain evidence="2 3">CH28_1T</strain>
    </source>
</reference>
<accession>A0A5D4SWV9</accession>
<sequence>MKFQMKEAMEILERTPKTLEHLLVGISPNWLTCNEGEGTWNTKEVIDHLIEGEKVNWIPRLRFILQEGESKPFPEFDRFAHLHANAVGTVEQKLQEFKELREGNLQTLTQHIEPTKHMELKGIHPALGEVKVRELISTWVVHDLTHITQITRVIAKRYKEDVGPWKEYLGIIRN</sequence>
<dbReference type="Gene3D" id="1.20.120.450">
    <property type="entry name" value="dinb family like domain"/>
    <property type="match status" value="1"/>
</dbReference>
<dbReference type="SUPFAM" id="SSF109854">
    <property type="entry name" value="DinB/YfiT-like putative metalloenzymes"/>
    <property type="match status" value="1"/>
</dbReference>
<dbReference type="InterPro" id="IPR024775">
    <property type="entry name" value="DinB-like"/>
</dbReference>
<evidence type="ECO:0000313" key="2">
    <source>
        <dbReference type="EMBL" id="TYS67843.1"/>
    </source>
</evidence>
<feature type="domain" description="DinB-like" evidence="1">
    <location>
        <begin position="12"/>
        <end position="150"/>
    </location>
</feature>
<gene>
    <name evidence="2" type="ORF">FZC76_14905</name>
</gene>
<dbReference type="EMBL" id="VTEV01000005">
    <property type="protein sequence ID" value="TYS67843.1"/>
    <property type="molecule type" value="Genomic_DNA"/>
</dbReference>
<evidence type="ECO:0000313" key="3">
    <source>
        <dbReference type="Proteomes" id="UP000322524"/>
    </source>
</evidence>
<organism evidence="2 3">
    <name type="scientific">Sutcliffiella horikoshii</name>
    <dbReference type="NCBI Taxonomy" id="79883"/>
    <lineage>
        <taxon>Bacteria</taxon>
        <taxon>Bacillati</taxon>
        <taxon>Bacillota</taxon>
        <taxon>Bacilli</taxon>
        <taxon>Bacillales</taxon>
        <taxon>Bacillaceae</taxon>
        <taxon>Sutcliffiella</taxon>
    </lineage>
</organism>
<comment type="caution">
    <text evidence="2">The sequence shown here is derived from an EMBL/GenBank/DDBJ whole genome shotgun (WGS) entry which is preliminary data.</text>
</comment>
<evidence type="ECO:0000259" key="1">
    <source>
        <dbReference type="Pfam" id="PF12867"/>
    </source>
</evidence>
<dbReference type="RefSeq" id="WP_148988951.1">
    <property type="nucleotide sequence ID" value="NZ_VTEV01000005.1"/>
</dbReference>
<dbReference type="OrthoDB" id="1434917at2"/>
<dbReference type="Proteomes" id="UP000322524">
    <property type="component" value="Unassembled WGS sequence"/>
</dbReference>
<dbReference type="InterPro" id="IPR034660">
    <property type="entry name" value="DinB/YfiT-like"/>
</dbReference>
<dbReference type="AlphaFoldDB" id="A0A5D4SWV9"/>
<dbReference type="Pfam" id="PF12867">
    <property type="entry name" value="DinB_2"/>
    <property type="match status" value="1"/>
</dbReference>
<protein>
    <submittedName>
        <fullName evidence="2">DinB family protein</fullName>
    </submittedName>
</protein>